<proteinExistence type="predicted"/>
<name>A0ABM5MNQ2_RICS1</name>
<keyword evidence="2" id="KW-1185">Reference proteome</keyword>
<accession>A0ABM5MNQ2</accession>
<reference evidence="1 2" key="1">
    <citation type="journal article" date="2012" name="J. Bacteriol.">
        <title>Complete genome sequence of Rickettsia slovaca, the agent of tick-borne lymphadenitis.</title>
        <authorList>
            <person name="Fournier P.E."/>
            <person name="El Karkouri K."/>
            <person name="Robert C."/>
            <person name="Medigue C."/>
            <person name="Raoult D."/>
        </authorList>
    </citation>
    <scope>NUCLEOTIDE SEQUENCE [LARGE SCALE GENOMIC DNA]</scope>
    <source>
        <strain evidence="1 2">13-B</strain>
    </source>
</reference>
<evidence type="ECO:0000313" key="1">
    <source>
        <dbReference type="EMBL" id="AEV92037.1"/>
    </source>
</evidence>
<protein>
    <submittedName>
        <fullName evidence="1">Uncharacterized protein</fullName>
    </submittedName>
</protein>
<organism evidence="1 2">
    <name type="scientific">Rickettsia slovaca (strain 13-B)</name>
    <dbReference type="NCBI Taxonomy" id="941638"/>
    <lineage>
        <taxon>Bacteria</taxon>
        <taxon>Pseudomonadati</taxon>
        <taxon>Pseudomonadota</taxon>
        <taxon>Alphaproteobacteria</taxon>
        <taxon>Rickettsiales</taxon>
        <taxon>Rickettsiaceae</taxon>
        <taxon>Rickettsieae</taxon>
        <taxon>Rickettsia</taxon>
        <taxon>spotted fever group</taxon>
    </lineage>
</organism>
<dbReference type="EMBL" id="CP002428">
    <property type="protein sequence ID" value="AEV92037.1"/>
    <property type="molecule type" value="Genomic_DNA"/>
</dbReference>
<dbReference type="Proteomes" id="UP000005443">
    <property type="component" value="Chromosome"/>
</dbReference>
<gene>
    <name evidence="1" type="ordered locus">Rsl_466</name>
</gene>
<sequence>MKTDFVKNVPYQNDDKIFLPKNFESLKRLINSSYEYSRAAKPILDLTANLILTPEEKNEISSKYNDSKELIKYLKNETILPIFYFNNYRPEQIQEN</sequence>
<evidence type="ECO:0000313" key="2">
    <source>
        <dbReference type="Proteomes" id="UP000005443"/>
    </source>
</evidence>
<dbReference type="RefSeq" id="WP_014273336.1">
    <property type="nucleotide sequence ID" value="NC_016639.1"/>
</dbReference>